<proteinExistence type="predicted"/>
<reference evidence="3" key="1">
    <citation type="journal article" date="2019" name="Int. J. Syst. Evol. Microbiol.">
        <title>The Global Catalogue of Microorganisms (GCM) 10K type strain sequencing project: providing services to taxonomists for standard genome sequencing and annotation.</title>
        <authorList>
            <consortium name="The Broad Institute Genomics Platform"/>
            <consortium name="The Broad Institute Genome Sequencing Center for Infectious Disease"/>
            <person name="Wu L."/>
            <person name="Ma J."/>
        </authorList>
    </citation>
    <scope>NUCLEOTIDE SEQUENCE [LARGE SCALE GENOMIC DNA]</scope>
    <source>
        <strain evidence="3">NBRC 109019</strain>
    </source>
</reference>
<dbReference type="Proteomes" id="UP001321477">
    <property type="component" value="Chromosome"/>
</dbReference>
<evidence type="ECO:0000313" key="3">
    <source>
        <dbReference type="Proteomes" id="UP001321477"/>
    </source>
</evidence>
<accession>A0ABM8H295</accession>
<name>A0ABM8H295_9MICO</name>
<evidence type="ECO:0000259" key="1">
    <source>
        <dbReference type="Pfam" id="PF04230"/>
    </source>
</evidence>
<protein>
    <recommendedName>
        <fullName evidence="1">Polysaccharide pyruvyl transferase domain-containing protein</fullName>
    </recommendedName>
</protein>
<gene>
    <name evidence="2" type="ORF">GCM10025870_19680</name>
</gene>
<dbReference type="InterPro" id="IPR007345">
    <property type="entry name" value="Polysacch_pyruvyl_Trfase"/>
</dbReference>
<evidence type="ECO:0000313" key="2">
    <source>
        <dbReference type="EMBL" id="BDZ54895.1"/>
    </source>
</evidence>
<keyword evidence="3" id="KW-1185">Reference proteome</keyword>
<sequence>MDVGRRLAASAESHPLLVSMYFEVSDATVRERVGSPESREFFATFGPVGARDHSTREYLQSIGVDSYFSGCMTLTLQRDAKVPRHDFVLAVDLSPDQVAELRRRTARPVMELSVAHDPDMTVERRFALAELFLYFYQSASSVVASRLHSVLPSLAVGTPALLVTNGGTYQHHRFRGLEELVHSAAAADFGDALAWFSPDDPVANPEKHLSLRKDLIERCLTFTGQDAVHAPSVSDRLPGLSDPTVLLDLLSDQLSKAHDGHVYRVGQEAHPWTVLGRTARRVVPDRILHAAAAALRRTGWS</sequence>
<dbReference type="Pfam" id="PF04230">
    <property type="entry name" value="PS_pyruv_trans"/>
    <property type="match status" value="1"/>
</dbReference>
<feature type="domain" description="Polysaccharide pyruvyl transferase" evidence="1">
    <location>
        <begin position="34"/>
        <end position="165"/>
    </location>
</feature>
<dbReference type="EMBL" id="AP027734">
    <property type="protein sequence ID" value="BDZ54895.1"/>
    <property type="molecule type" value="Genomic_DNA"/>
</dbReference>
<organism evidence="2 3">
    <name type="scientific">Agromyces marinus</name>
    <dbReference type="NCBI Taxonomy" id="1389020"/>
    <lineage>
        <taxon>Bacteria</taxon>
        <taxon>Bacillati</taxon>
        <taxon>Actinomycetota</taxon>
        <taxon>Actinomycetes</taxon>
        <taxon>Micrococcales</taxon>
        <taxon>Microbacteriaceae</taxon>
        <taxon>Agromyces</taxon>
    </lineage>
</organism>